<protein>
    <submittedName>
        <fullName evidence="2">Uncharacterized protein</fullName>
    </submittedName>
</protein>
<gene>
    <name evidence="2" type="ORF">D0Y65_010844</name>
</gene>
<comment type="caution">
    <text evidence="2">The sequence shown here is derived from an EMBL/GenBank/DDBJ whole genome shotgun (WGS) entry which is preliminary data.</text>
</comment>
<keyword evidence="3" id="KW-1185">Reference proteome</keyword>
<organism evidence="2 3">
    <name type="scientific">Glycine soja</name>
    <name type="common">Wild soybean</name>
    <dbReference type="NCBI Taxonomy" id="3848"/>
    <lineage>
        <taxon>Eukaryota</taxon>
        <taxon>Viridiplantae</taxon>
        <taxon>Streptophyta</taxon>
        <taxon>Embryophyta</taxon>
        <taxon>Tracheophyta</taxon>
        <taxon>Spermatophyta</taxon>
        <taxon>Magnoliopsida</taxon>
        <taxon>eudicotyledons</taxon>
        <taxon>Gunneridae</taxon>
        <taxon>Pentapetalae</taxon>
        <taxon>rosids</taxon>
        <taxon>fabids</taxon>
        <taxon>Fabales</taxon>
        <taxon>Fabaceae</taxon>
        <taxon>Papilionoideae</taxon>
        <taxon>50 kb inversion clade</taxon>
        <taxon>NPAAA clade</taxon>
        <taxon>indigoferoid/millettioid clade</taxon>
        <taxon>Phaseoleae</taxon>
        <taxon>Glycine</taxon>
        <taxon>Glycine subgen. Soja</taxon>
    </lineage>
</organism>
<evidence type="ECO:0000313" key="2">
    <source>
        <dbReference type="EMBL" id="RZC10239.1"/>
    </source>
</evidence>
<evidence type="ECO:0000256" key="1">
    <source>
        <dbReference type="SAM" id="MobiDB-lite"/>
    </source>
</evidence>
<name>A0A445KH72_GLYSO</name>
<reference evidence="2 3" key="1">
    <citation type="submission" date="2018-09" db="EMBL/GenBank/DDBJ databases">
        <title>A high-quality reference genome of wild soybean provides a powerful tool to mine soybean genomes.</title>
        <authorList>
            <person name="Xie M."/>
            <person name="Chung C.Y.L."/>
            <person name="Li M.-W."/>
            <person name="Wong F.-L."/>
            <person name="Chan T.-F."/>
            <person name="Lam H.-M."/>
        </authorList>
    </citation>
    <scope>NUCLEOTIDE SEQUENCE [LARGE SCALE GENOMIC DNA]</scope>
    <source>
        <strain evidence="3">cv. W05</strain>
        <tissue evidence="2">Hypocotyl of etiolated seedlings</tissue>
    </source>
</reference>
<proteinExistence type="predicted"/>
<accession>A0A445KH72</accession>
<dbReference type="EMBL" id="QZWG01000005">
    <property type="protein sequence ID" value="RZC10239.1"/>
    <property type="molecule type" value="Genomic_DNA"/>
</dbReference>
<sequence>MEYQGRVNRDRELGREYPSLSRPSVAMSSSKFTSLHCQLYPGKGIYNDLNIRFEPRRTIARFSSSSSSSPSRLFSIASCRIPASTAVADSKVKGSR</sequence>
<dbReference type="Proteomes" id="UP000289340">
    <property type="component" value="Chromosome 5"/>
</dbReference>
<evidence type="ECO:0000313" key="3">
    <source>
        <dbReference type="Proteomes" id="UP000289340"/>
    </source>
</evidence>
<feature type="region of interest" description="Disordered" evidence="1">
    <location>
        <begin position="1"/>
        <end position="23"/>
    </location>
</feature>
<dbReference type="AlphaFoldDB" id="A0A445KH72"/>